<comment type="caution">
    <text evidence="4">The sequence shown here is derived from an EMBL/GenBank/DDBJ whole genome shotgun (WGS) entry which is preliminary data.</text>
</comment>
<dbReference type="PANTHER" id="PTHR22789:SF0">
    <property type="entry name" value="3-OXO-TETRONATE 4-PHOSPHATE DECARBOXYLASE-RELATED"/>
    <property type="match status" value="1"/>
</dbReference>
<dbReference type="AlphaFoldDB" id="A0A178IPA1"/>
<dbReference type="GO" id="GO:0016832">
    <property type="term" value="F:aldehyde-lyase activity"/>
    <property type="evidence" value="ECO:0007669"/>
    <property type="project" value="TreeGrafter"/>
</dbReference>
<dbReference type="Pfam" id="PF00596">
    <property type="entry name" value="Aldolase_II"/>
    <property type="match status" value="2"/>
</dbReference>
<feature type="domain" description="Class II aldolase/adducin N-terminal" evidence="3">
    <location>
        <begin position="227"/>
        <end position="401"/>
    </location>
</feature>
<dbReference type="SUPFAM" id="SSF53639">
    <property type="entry name" value="AraD/HMP-PK domain-like"/>
    <property type="match status" value="2"/>
</dbReference>
<dbReference type="GO" id="GO:0046872">
    <property type="term" value="F:metal ion binding"/>
    <property type="evidence" value="ECO:0007669"/>
    <property type="project" value="UniProtKB-KW"/>
</dbReference>
<dbReference type="Gene3D" id="3.40.225.10">
    <property type="entry name" value="Class II aldolase/adducin N-terminal domain"/>
    <property type="match status" value="2"/>
</dbReference>
<name>A0A178IPA1_9BACT</name>
<dbReference type="Proteomes" id="UP000078486">
    <property type="component" value="Unassembled WGS sequence"/>
</dbReference>
<dbReference type="EMBL" id="LRRQ01000015">
    <property type="protein sequence ID" value="OAM91734.1"/>
    <property type="molecule type" value="Genomic_DNA"/>
</dbReference>
<dbReference type="OrthoDB" id="9794581at2"/>
<dbReference type="InterPro" id="IPR036409">
    <property type="entry name" value="Aldolase_II/adducin_N_sf"/>
</dbReference>
<dbReference type="PANTHER" id="PTHR22789">
    <property type="entry name" value="FUCULOSE PHOSPHATE ALDOLASE"/>
    <property type="match status" value="1"/>
</dbReference>
<sequence>MDSSWLHPRDQLVETMRRIYRLRMTTTSGGNLSIRDPDGGIWITPASVDKGRLRPADIVCAHADGTRTGLHRPSSEFPFHREIYRRRPDIGAIVHAHPGALVAFSICRQLPDTRVQSLAHTLCGKIAYAPYACPGSEQLGQNIAATFASGADCVMLENHGVVIGGRDLKEAFQRFETLEFVAQTLAKAASLGKINPLPDDQLAERLLPELAPLPDTAPSNREKELRTQLCDFVHRSYEQRLLISTVGAFSARLDETQFVITPRRRDRLELDPAGMVRATLDACETGKRPSRNALLHAHIYLKNPGIGAIINAQPLHACAYSMTRTPLVTHTIPESYIVLNDVPMLPYHCAVADAERLAAEVSLAKRPVLLVENEGALVVGKNVLDAFDRLEVLEATCEALFISRPLGPLVPMPPDAITELKRVFNVA</sequence>
<keyword evidence="2" id="KW-0456">Lyase</keyword>
<reference evidence="4 5" key="1">
    <citation type="submission" date="2016-01" db="EMBL/GenBank/DDBJ databases">
        <title>High potential of lignocellulose degradation of a new Verrucomicrobia species.</title>
        <authorList>
            <person name="Wang Y."/>
            <person name="Shi Y."/>
            <person name="Qiu Z."/>
            <person name="Liu S."/>
            <person name="Yang H."/>
        </authorList>
    </citation>
    <scope>NUCLEOTIDE SEQUENCE [LARGE SCALE GENOMIC DNA]</scope>
    <source>
        <strain evidence="4 5">TSB47</strain>
    </source>
</reference>
<keyword evidence="1" id="KW-0479">Metal-binding</keyword>
<organism evidence="4 5">
    <name type="scientific">Termitidicoccus mucosus</name>
    <dbReference type="NCBI Taxonomy" id="1184151"/>
    <lineage>
        <taxon>Bacteria</taxon>
        <taxon>Pseudomonadati</taxon>
        <taxon>Verrucomicrobiota</taxon>
        <taxon>Opitutia</taxon>
        <taxon>Opitutales</taxon>
        <taxon>Opitutaceae</taxon>
        <taxon>Termitidicoccus</taxon>
    </lineage>
</organism>
<evidence type="ECO:0000256" key="1">
    <source>
        <dbReference type="ARBA" id="ARBA00022723"/>
    </source>
</evidence>
<evidence type="ECO:0000313" key="5">
    <source>
        <dbReference type="Proteomes" id="UP000078486"/>
    </source>
</evidence>
<dbReference type="InterPro" id="IPR050197">
    <property type="entry name" value="Aldolase_class_II_sugar_metab"/>
</dbReference>
<gene>
    <name evidence="4" type="ORF">AW736_01455</name>
</gene>
<dbReference type="GO" id="GO:0019323">
    <property type="term" value="P:pentose catabolic process"/>
    <property type="evidence" value="ECO:0007669"/>
    <property type="project" value="TreeGrafter"/>
</dbReference>
<evidence type="ECO:0000259" key="3">
    <source>
        <dbReference type="SMART" id="SM01007"/>
    </source>
</evidence>
<dbReference type="STRING" id="1184151.AW736_01455"/>
<protein>
    <submittedName>
        <fullName evidence="4">Aldolase</fullName>
    </submittedName>
</protein>
<feature type="domain" description="Class II aldolase/adducin N-terminal" evidence="3">
    <location>
        <begin position="10"/>
        <end position="186"/>
    </location>
</feature>
<evidence type="ECO:0000256" key="2">
    <source>
        <dbReference type="ARBA" id="ARBA00023239"/>
    </source>
</evidence>
<keyword evidence="5" id="KW-1185">Reference proteome</keyword>
<evidence type="ECO:0000313" key="4">
    <source>
        <dbReference type="EMBL" id="OAM91734.1"/>
    </source>
</evidence>
<dbReference type="RefSeq" id="WP_068768503.1">
    <property type="nucleotide sequence ID" value="NZ_CP109796.1"/>
</dbReference>
<dbReference type="SMART" id="SM01007">
    <property type="entry name" value="Aldolase_II"/>
    <property type="match status" value="2"/>
</dbReference>
<proteinExistence type="predicted"/>
<dbReference type="GO" id="GO:0005829">
    <property type="term" value="C:cytosol"/>
    <property type="evidence" value="ECO:0007669"/>
    <property type="project" value="TreeGrafter"/>
</dbReference>
<accession>A0A178IPA1</accession>
<dbReference type="InterPro" id="IPR001303">
    <property type="entry name" value="Aldolase_II/adducin_N"/>
</dbReference>